<name>A0ABS0U0M8_9GAMM</name>
<sequence>MRLFIENMGLNWASQYTKLKQRFKTCVVNITMQLPGDKQRRDVVCLALRKLAGWLQMVSVNKVKSEIREKVIHYQEKSDDVLYEYWTTGEVKRKTLVKPQPPQFRYIIKMEVYDKHLNKTEVFTGGTETPAGIIEGVARQYGYHVDNMISLPMNVF</sequence>
<evidence type="ECO:0000259" key="1">
    <source>
        <dbReference type="Pfam" id="PF10547"/>
    </source>
</evidence>
<keyword evidence="3" id="KW-1185">Reference proteome</keyword>
<evidence type="ECO:0000313" key="2">
    <source>
        <dbReference type="EMBL" id="MBI6547428.1"/>
    </source>
</evidence>
<proteinExistence type="predicted"/>
<gene>
    <name evidence="2" type="ORF">H8A87_01380</name>
</gene>
<dbReference type="Pfam" id="PF10547">
    <property type="entry name" value="P22_AR_N"/>
    <property type="match status" value="1"/>
</dbReference>
<comment type="caution">
    <text evidence="2">The sequence shown here is derived from an EMBL/GenBank/DDBJ whole genome shotgun (WGS) entry which is preliminary data.</text>
</comment>
<reference evidence="2 3" key="1">
    <citation type="submission" date="2020-08" db="EMBL/GenBank/DDBJ databases">
        <title>Description of Xenorhabdus lircayensis sp. nov., the symbiotic bacterium associated with the entomopathogenic nematode Steirnernema unicornum.</title>
        <authorList>
            <person name="Castaneda-Alvarez C."/>
            <person name="Prodan S."/>
            <person name="Zamorano A."/>
            <person name="San-Blas E."/>
            <person name="Aballay E."/>
        </authorList>
    </citation>
    <scope>NUCLEOTIDE SEQUENCE [LARGE SCALE GENOMIC DNA]</scope>
    <source>
        <strain evidence="2 3">VLS</strain>
    </source>
</reference>
<dbReference type="EMBL" id="JACOII010000011">
    <property type="protein sequence ID" value="MBI6547428.1"/>
    <property type="molecule type" value="Genomic_DNA"/>
</dbReference>
<organism evidence="2 3">
    <name type="scientific">Xenorhabdus lircayensis</name>
    <dbReference type="NCBI Taxonomy" id="2763499"/>
    <lineage>
        <taxon>Bacteria</taxon>
        <taxon>Pseudomonadati</taxon>
        <taxon>Pseudomonadota</taxon>
        <taxon>Gammaproteobacteria</taxon>
        <taxon>Enterobacterales</taxon>
        <taxon>Morganellaceae</taxon>
        <taxon>Xenorhabdus</taxon>
    </lineage>
</organism>
<dbReference type="InterPro" id="IPR018875">
    <property type="entry name" value="Antirepressor_Ant_N"/>
</dbReference>
<protein>
    <recommendedName>
        <fullName evidence="1">Antirepressor protein ant N-terminal domain-containing protein</fullName>
    </recommendedName>
</protein>
<accession>A0ABS0U0M8</accession>
<dbReference type="PRINTS" id="PR01994">
    <property type="entry name" value="ANTIREPRESSR"/>
</dbReference>
<evidence type="ECO:0000313" key="3">
    <source>
        <dbReference type="Proteomes" id="UP000696184"/>
    </source>
</evidence>
<dbReference type="Proteomes" id="UP000696184">
    <property type="component" value="Unassembled WGS sequence"/>
</dbReference>
<feature type="domain" description="Antirepressor protein ant N-terminal" evidence="1">
    <location>
        <begin position="1"/>
        <end position="91"/>
    </location>
</feature>
<dbReference type="RefSeq" id="WP_198688236.1">
    <property type="nucleotide sequence ID" value="NZ_CAWPUD010000007.1"/>
</dbReference>